<dbReference type="EMBL" id="JAEKPD010000002">
    <property type="protein sequence ID" value="MBJ3761907.1"/>
    <property type="molecule type" value="Genomic_DNA"/>
</dbReference>
<dbReference type="SUPFAM" id="SSF51294">
    <property type="entry name" value="Hedgehog/intein (Hint) domain"/>
    <property type="match status" value="1"/>
</dbReference>
<dbReference type="InterPro" id="IPR036844">
    <property type="entry name" value="Hint_dom_sf"/>
</dbReference>
<keyword evidence="3" id="KW-1185">Reference proteome</keyword>
<evidence type="ECO:0000259" key="1">
    <source>
        <dbReference type="Pfam" id="PF13403"/>
    </source>
</evidence>
<comment type="caution">
    <text evidence="2">The sequence shown here is derived from an EMBL/GenBank/DDBJ whole genome shotgun (WGS) entry which is preliminary data.</text>
</comment>
<dbReference type="InterPro" id="IPR028992">
    <property type="entry name" value="Hedgehog/Intein_dom"/>
</dbReference>
<reference evidence="2" key="1">
    <citation type="submission" date="2020-12" db="EMBL/GenBank/DDBJ databases">
        <title>Bacterial taxonomy.</title>
        <authorList>
            <person name="Pan X."/>
        </authorList>
    </citation>
    <scope>NUCLEOTIDE SEQUENCE</scope>
    <source>
        <strain evidence="2">KCTC 52957</strain>
    </source>
</reference>
<evidence type="ECO:0000313" key="3">
    <source>
        <dbReference type="Proteomes" id="UP000642488"/>
    </source>
</evidence>
<organism evidence="2 3">
    <name type="scientific">Palleronia pontilimi</name>
    <dbReference type="NCBI Taxonomy" id="1964209"/>
    <lineage>
        <taxon>Bacteria</taxon>
        <taxon>Pseudomonadati</taxon>
        <taxon>Pseudomonadota</taxon>
        <taxon>Alphaproteobacteria</taxon>
        <taxon>Rhodobacterales</taxon>
        <taxon>Roseobacteraceae</taxon>
        <taxon>Palleronia</taxon>
    </lineage>
</organism>
<dbReference type="RefSeq" id="WP_198915073.1">
    <property type="nucleotide sequence ID" value="NZ_JAEKPD010000002.1"/>
</dbReference>
<dbReference type="AlphaFoldDB" id="A0A934IEY4"/>
<protein>
    <submittedName>
        <fullName evidence="2">Hint domain-containing protein</fullName>
    </submittedName>
</protein>
<proteinExistence type="predicted"/>
<accession>A0A934IEY4</accession>
<gene>
    <name evidence="2" type="ORF">ILP92_03985</name>
</gene>
<name>A0A934IEY4_9RHOB</name>
<dbReference type="Proteomes" id="UP000642488">
    <property type="component" value="Unassembled WGS sequence"/>
</dbReference>
<evidence type="ECO:0000313" key="2">
    <source>
        <dbReference type="EMBL" id="MBJ3761907.1"/>
    </source>
</evidence>
<dbReference type="Pfam" id="PF13403">
    <property type="entry name" value="Hint_2"/>
    <property type="match status" value="1"/>
</dbReference>
<feature type="domain" description="Hedgehog/Intein (Hint)" evidence="1">
    <location>
        <begin position="23"/>
        <end position="152"/>
    </location>
</feature>
<sequence length="164" mass="17505">MSHQQPAHSAQRHAKLDTTEAGLVTGTRVMTLDGMIPVEFLTPGDRIVTRDGGVSVLRGIKVTNHVALSAVTISASVLAHDRPEQDIVVGPDQHILVRGWKARALYGAESALVPASRIADGEHIRQAATPSALRTFQLVFDAAHIIYAEGVELAMTLTTATVVE</sequence>